<feature type="compositionally biased region" description="Basic and acidic residues" evidence="3">
    <location>
        <begin position="722"/>
        <end position="738"/>
    </location>
</feature>
<dbReference type="RefSeq" id="XP_026598841.1">
    <property type="nucleotide sequence ID" value="XM_026752398.1"/>
</dbReference>
<dbReference type="PANTHER" id="PTHR46228">
    <property type="entry name" value="KELCH DOMAIN-CONTAINING PROTEIN"/>
    <property type="match status" value="1"/>
</dbReference>
<keyword evidence="4" id="KW-0472">Membrane</keyword>
<dbReference type="InterPro" id="IPR011043">
    <property type="entry name" value="Gal_Oxase/kelch_b-propeller"/>
</dbReference>
<dbReference type="STRING" id="1810919.A0A3D8QJ62"/>
<evidence type="ECO:0000256" key="2">
    <source>
        <dbReference type="ARBA" id="ARBA00022737"/>
    </source>
</evidence>
<dbReference type="GeneID" id="38120752"/>
<feature type="compositionally biased region" description="Low complexity" evidence="3">
    <location>
        <begin position="619"/>
        <end position="631"/>
    </location>
</feature>
<keyword evidence="2" id="KW-0677">Repeat</keyword>
<evidence type="ECO:0008006" key="8">
    <source>
        <dbReference type="Google" id="ProtNLM"/>
    </source>
</evidence>
<evidence type="ECO:0000256" key="3">
    <source>
        <dbReference type="SAM" id="MobiDB-lite"/>
    </source>
</evidence>
<name>A0A3D8QJ62_9EURO</name>
<dbReference type="Gene3D" id="2.120.10.80">
    <property type="entry name" value="Kelch-type beta propeller"/>
    <property type="match status" value="1"/>
</dbReference>
<comment type="caution">
    <text evidence="6">The sequence shown here is derived from an EMBL/GenBank/DDBJ whole genome shotgun (WGS) entry which is preliminary data.</text>
</comment>
<sequence length="761" mass="80347">MLRDLGLAALAFAATVGRSQAQGDVLNQINSSICTWGQLRAAVIRDTVYLDGGGFSNGQVQVNSDDNAKGLVYRLPLSSSFNTSSDNLTALFSTFEKGGGIAGNLAPTYHDGVMFANDGIGLLENTDATDSPPANTVLAYERYQYGAQRSEWEPRFVSSNLDDGVTRYITAGAGVSAPSENMGFYVSGMRAPGWGPIWDNETATNVSQRMITIDMSDMENGVFANVSLPNEVPGRANGEAVWLPVAASGVVVLIGGVTEPENIYSAGLTDQQVAESERESPAFMRTVSVYDVAGDRWFHQNTTGDIPPQLTAFCSVYASANDGSSHNIYIYGGYDGLSPLNQSSDDVFVLSVPAFEWVKLYSGNGTANGRKEHKCVRPYPDKMLVLGGVQVGGSSPCIDMIRVFNLNTGRFQDKYDPEDWDQYAVPELVIGRIGGDASGSATKTSPDAWTTTSLADVFKARYTKPIATYYPYEKTGNTSTTTVPSGGGSDFPGWAGAIIGVVLGLALLAALFAFWFLRRRKRKGSRRASETSRGSRVMNWVNAGGAFAPPGPKDPDMSTVSGGLTTANESTVAGSEGTAAVSRTTAEAGGDQVYEMHGHSAAHAVELPTSFNEATGSISASSPAMSSPAMSTPLGYNSPVSPEVPGQGPQEKEGDTPVRPTHTRNVSSLSSVQSYSPVIEEGRAVRPQYVSGVSEASISSAGTRLDSALGYRGLGLEDIPDTEGHTEGHAELEGHTVTELEGESPSGTLDPTATLTSNNNS</sequence>
<evidence type="ECO:0000256" key="4">
    <source>
        <dbReference type="SAM" id="Phobius"/>
    </source>
</evidence>
<evidence type="ECO:0000256" key="5">
    <source>
        <dbReference type="SAM" id="SignalP"/>
    </source>
</evidence>
<feature type="compositionally biased region" description="Low complexity" evidence="3">
    <location>
        <begin position="666"/>
        <end position="675"/>
    </location>
</feature>
<keyword evidence="1" id="KW-0880">Kelch repeat</keyword>
<feature type="compositionally biased region" description="Polar residues" evidence="3">
    <location>
        <begin position="745"/>
        <end position="761"/>
    </location>
</feature>
<proteinExistence type="predicted"/>
<dbReference type="InterPro" id="IPR015915">
    <property type="entry name" value="Kelch-typ_b-propeller"/>
</dbReference>
<keyword evidence="5" id="KW-0732">Signal</keyword>
<feature type="transmembrane region" description="Helical" evidence="4">
    <location>
        <begin position="494"/>
        <end position="517"/>
    </location>
</feature>
<reference evidence="6 7" key="1">
    <citation type="journal article" date="2018" name="IMA Fungus">
        <title>IMA Genome-F 9: Draft genome sequence of Annulohypoxylon stygium, Aspergillus mulundensis, Berkeleyomyces basicola (syn. Thielaviopsis basicola), Ceratocystis smalleyi, two Cercospora beticola strains, Coleophoma cylindrospora, Fusarium fracticaudum, Phialophora cf. hyalina, and Morchella septimelata.</title>
        <authorList>
            <person name="Wingfield B.D."/>
            <person name="Bills G.F."/>
            <person name="Dong Y."/>
            <person name="Huang W."/>
            <person name="Nel W.J."/>
            <person name="Swalarsk-Parry B.S."/>
            <person name="Vaghefi N."/>
            <person name="Wilken P.M."/>
            <person name="An Z."/>
            <person name="de Beer Z.W."/>
            <person name="De Vos L."/>
            <person name="Chen L."/>
            <person name="Duong T.A."/>
            <person name="Gao Y."/>
            <person name="Hammerbacher A."/>
            <person name="Kikkert J.R."/>
            <person name="Li Y."/>
            <person name="Li H."/>
            <person name="Li K."/>
            <person name="Li Q."/>
            <person name="Liu X."/>
            <person name="Ma X."/>
            <person name="Naidoo K."/>
            <person name="Pethybridge S.J."/>
            <person name="Sun J."/>
            <person name="Steenkamp E.T."/>
            <person name="van der Nest M.A."/>
            <person name="van Wyk S."/>
            <person name="Wingfield M.J."/>
            <person name="Xiong C."/>
            <person name="Yue Q."/>
            <person name="Zhang X."/>
        </authorList>
    </citation>
    <scope>NUCLEOTIDE SEQUENCE [LARGE SCALE GENOMIC DNA]</scope>
    <source>
        <strain evidence="6 7">DSM 5745</strain>
    </source>
</reference>
<accession>A0A3D8QJ62</accession>
<gene>
    <name evidence="6" type="ORF">DSM5745_10382</name>
</gene>
<feature type="chain" id="PRO_5017549639" description="Kelch repeat protein" evidence="5">
    <location>
        <begin position="22"/>
        <end position="761"/>
    </location>
</feature>
<keyword evidence="4" id="KW-1133">Transmembrane helix</keyword>
<evidence type="ECO:0000313" key="6">
    <source>
        <dbReference type="EMBL" id="RDW61710.1"/>
    </source>
</evidence>
<feature type="region of interest" description="Disordered" evidence="3">
    <location>
        <begin position="716"/>
        <end position="761"/>
    </location>
</feature>
<dbReference type="OrthoDB" id="540004at2759"/>
<dbReference type="PANTHER" id="PTHR46228:SF2">
    <property type="entry name" value="KELCH REPEAT PROTEIN (AFU_ORTHOLOGUE AFUA_4G14350)"/>
    <property type="match status" value="1"/>
</dbReference>
<keyword evidence="7" id="KW-1185">Reference proteome</keyword>
<protein>
    <recommendedName>
        <fullName evidence="8">Kelch repeat protein</fullName>
    </recommendedName>
</protein>
<evidence type="ECO:0000313" key="7">
    <source>
        <dbReference type="Proteomes" id="UP000256690"/>
    </source>
</evidence>
<dbReference type="AlphaFoldDB" id="A0A3D8QJ62"/>
<keyword evidence="4" id="KW-0812">Transmembrane</keyword>
<evidence type="ECO:0000256" key="1">
    <source>
        <dbReference type="ARBA" id="ARBA00022441"/>
    </source>
</evidence>
<feature type="signal peptide" evidence="5">
    <location>
        <begin position="1"/>
        <end position="21"/>
    </location>
</feature>
<feature type="region of interest" description="Disordered" evidence="3">
    <location>
        <begin position="614"/>
        <end position="675"/>
    </location>
</feature>
<dbReference type="SUPFAM" id="SSF50965">
    <property type="entry name" value="Galactose oxidase, central domain"/>
    <property type="match status" value="1"/>
</dbReference>
<dbReference type="EMBL" id="PVWQ01000016">
    <property type="protein sequence ID" value="RDW61710.1"/>
    <property type="molecule type" value="Genomic_DNA"/>
</dbReference>
<dbReference type="Proteomes" id="UP000256690">
    <property type="component" value="Unassembled WGS sequence"/>
</dbReference>
<organism evidence="6 7">
    <name type="scientific">Aspergillus mulundensis</name>
    <dbReference type="NCBI Taxonomy" id="1810919"/>
    <lineage>
        <taxon>Eukaryota</taxon>
        <taxon>Fungi</taxon>
        <taxon>Dikarya</taxon>
        <taxon>Ascomycota</taxon>
        <taxon>Pezizomycotina</taxon>
        <taxon>Eurotiomycetes</taxon>
        <taxon>Eurotiomycetidae</taxon>
        <taxon>Eurotiales</taxon>
        <taxon>Aspergillaceae</taxon>
        <taxon>Aspergillus</taxon>
        <taxon>Aspergillus subgen. Nidulantes</taxon>
    </lineage>
</organism>